<sequence>MPAEALAFTCLQAGQLNTPLEQAARNGEGQLIALHDVVALVRTLLGLSAASQARERLRAAIADEPPDYLNEISRCPIFPSI</sequence>
<gene>
    <name evidence="1" type="ORF">POT9AD_0316</name>
</gene>
<accession>A0A653AZ82</accession>
<organism evidence="1">
    <name type="scientific">Ectopseudomonas oleovorans</name>
    <name type="common">Pseudomonas oleovorans</name>
    <dbReference type="NCBI Taxonomy" id="301"/>
    <lineage>
        <taxon>Bacteria</taxon>
        <taxon>Pseudomonadati</taxon>
        <taxon>Pseudomonadota</taxon>
        <taxon>Gammaproteobacteria</taxon>
        <taxon>Pseudomonadales</taxon>
        <taxon>Pseudomonadaceae</taxon>
        <taxon>Ectopseudomonas</taxon>
    </lineage>
</organism>
<reference evidence="1" key="1">
    <citation type="submission" date="2018-11" db="EMBL/GenBank/DDBJ databases">
        <authorList>
            <consortium name="Genoscope - CEA"/>
            <person name="William W."/>
        </authorList>
    </citation>
    <scope>NUCLEOTIDE SEQUENCE [LARGE SCALE GENOMIC DNA]</scope>
    <source>
        <strain evidence="1">T9AD</strain>
    </source>
</reference>
<evidence type="ECO:0000313" key="1">
    <source>
        <dbReference type="EMBL" id="VDN61307.1"/>
    </source>
</evidence>
<dbReference type="EMBL" id="LR130779">
    <property type="protein sequence ID" value="VDN61307.1"/>
    <property type="molecule type" value="Genomic_DNA"/>
</dbReference>
<proteinExistence type="predicted"/>
<dbReference type="AlphaFoldDB" id="A0A653AZ82"/>
<name>A0A653AZ82_ECTOL</name>
<protein>
    <submittedName>
        <fullName evidence="1">Short-chain dehydrogenase/reductase SDR</fullName>
    </submittedName>
</protein>